<proteinExistence type="predicted"/>
<evidence type="ECO:0000259" key="2">
    <source>
        <dbReference type="Pfam" id="PF01593"/>
    </source>
</evidence>
<feature type="signal peptide" evidence="1">
    <location>
        <begin position="1"/>
        <end position="16"/>
    </location>
</feature>
<organism evidence="3 4">
    <name type="scientific">Moelleriella libera RCEF 2490</name>
    <dbReference type="NCBI Taxonomy" id="1081109"/>
    <lineage>
        <taxon>Eukaryota</taxon>
        <taxon>Fungi</taxon>
        <taxon>Dikarya</taxon>
        <taxon>Ascomycota</taxon>
        <taxon>Pezizomycotina</taxon>
        <taxon>Sordariomycetes</taxon>
        <taxon>Hypocreomycetidae</taxon>
        <taxon>Hypocreales</taxon>
        <taxon>Clavicipitaceae</taxon>
        <taxon>Moelleriella</taxon>
    </lineage>
</organism>
<dbReference type="Gene3D" id="3.50.50.60">
    <property type="entry name" value="FAD/NAD(P)-binding domain"/>
    <property type="match status" value="1"/>
</dbReference>
<evidence type="ECO:0000313" key="3">
    <source>
        <dbReference type="EMBL" id="KZZ99144.1"/>
    </source>
</evidence>
<dbReference type="GO" id="GO:0016491">
    <property type="term" value="F:oxidoreductase activity"/>
    <property type="evidence" value="ECO:0007669"/>
    <property type="project" value="InterPro"/>
</dbReference>
<gene>
    <name evidence="3" type="ORF">AAL_02695</name>
</gene>
<dbReference type="OrthoDB" id="7777654at2759"/>
<feature type="chain" id="PRO_5007896595" evidence="1">
    <location>
        <begin position="17"/>
        <end position="172"/>
    </location>
</feature>
<dbReference type="EMBL" id="AZGY01000004">
    <property type="protein sequence ID" value="KZZ99144.1"/>
    <property type="molecule type" value="Genomic_DNA"/>
</dbReference>
<dbReference type="InterPro" id="IPR002937">
    <property type="entry name" value="Amino_oxidase"/>
</dbReference>
<feature type="domain" description="Amine oxidase" evidence="2">
    <location>
        <begin position="1"/>
        <end position="88"/>
    </location>
</feature>
<sequence>MSGLMTYLVLHQASLASLTILEAGNGLGGRVHTRYFPEPFAFGYQELGAMRIPVDFTDPVANQKLDLLDSQLVLSLIDEMNQLNENERTLQINTEPWIKHSENGLQYFRGLRTSTGLPPTLHEIEENPTLSPGSAIEDQDTKPLREKLLQRPEMEEVQYQAAGNVYKDTASG</sequence>
<dbReference type="SUPFAM" id="SSF51905">
    <property type="entry name" value="FAD/NAD(P)-binding domain"/>
    <property type="match status" value="1"/>
</dbReference>
<dbReference type="STRING" id="1081109.A0A168ETZ2"/>
<dbReference type="Pfam" id="PF01593">
    <property type="entry name" value="Amino_oxidase"/>
    <property type="match status" value="1"/>
</dbReference>
<dbReference type="Proteomes" id="UP000078544">
    <property type="component" value="Unassembled WGS sequence"/>
</dbReference>
<evidence type="ECO:0000256" key="1">
    <source>
        <dbReference type="SAM" id="SignalP"/>
    </source>
</evidence>
<comment type="caution">
    <text evidence="3">The sequence shown here is derived from an EMBL/GenBank/DDBJ whole genome shotgun (WGS) entry which is preliminary data.</text>
</comment>
<evidence type="ECO:0000313" key="4">
    <source>
        <dbReference type="Proteomes" id="UP000078544"/>
    </source>
</evidence>
<accession>A0A168ETZ2</accession>
<name>A0A168ETZ2_9HYPO</name>
<keyword evidence="1" id="KW-0732">Signal</keyword>
<protein>
    <submittedName>
        <fullName evidence="3">L-amino-acid oxidase</fullName>
    </submittedName>
</protein>
<reference evidence="3 4" key="1">
    <citation type="journal article" date="2016" name="Genome Biol. Evol.">
        <title>Divergent and convergent evolution of fungal pathogenicity.</title>
        <authorList>
            <person name="Shang Y."/>
            <person name="Xiao G."/>
            <person name="Zheng P."/>
            <person name="Cen K."/>
            <person name="Zhan S."/>
            <person name="Wang C."/>
        </authorList>
    </citation>
    <scope>NUCLEOTIDE SEQUENCE [LARGE SCALE GENOMIC DNA]</scope>
    <source>
        <strain evidence="3 4">RCEF 2490</strain>
    </source>
</reference>
<dbReference type="AlphaFoldDB" id="A0A168ETZ2"/>
<keyword evidence="4" id="KW-1185">Reference proteome</keyword>
<dbReference type="InterPro" id="IPR036188">
    <property type="entry name" value="FAD/NAD-bd_sf"/>
</dbReference>